<dbReference type="AlphaFoldDB" id="A0A967AYI3"/>
<reference evidence="1" key="1">
    <citation type="submission" date="2020-03" db="EMBL/GenBank/DDBJ databases">
        <title>Draft sequencing of Calidifontibacter sp. DB0510.</title>
        <authorList>
            <person name="Kim D.-U."/>
        </authorList>
    </citation>
    <scope>NUCLEOTIDE SEQUENCE</scope>
    <source>
        <strain evidence="1">DB0510</strain>
    </source>
</reference>
<dbReference type="EMBL" id="JAAOIV010000002">
    <property type="protein sequence ID" value="NHN54772.1"/>
    <property type="molecule type" value="Genomic_DNA"/>
</dbReference>
<organism evidence="1 2">
    <name type="scientific">Metallococcus carri</name>
    <dbReference type="NCBI Taxonomy" id="1656884"/>
    <lineage>
        <taxon>Bacteria</taxon>
        <taxon>Bacillati</taxon>
        <taxon>Actinomycetota</taxon>
        <taxon>Actinomycetes</taxon>
        <taxon>Micrococcales</taxon>
        <taxon>Dermacoccaceae</taxon>
        <taxon>Metallococcus</taxon>
    </lineage>
</organism>
<name>A0A967AYI3_9MICO</name>
<comment type="caution">
    <text evidence="1">The sequence shown here is derived from an EMBL/GenBank/DDBJ whole genome shotgun (WGS) entry which is preliminary data.</text>
</comment>
<dbReference type="InterPro" id="IPR007061">
    <property type="entry name" value="MST-like"/>
</dbReference>
<dbReference type="SUPFAM" id="SSF109854">
    <property type="entry name" value="DinB/YfiT-like putative metalloenzymes"/>
    <property type="match status" value="1"/>
</dbReference>
<accession>A0A967AYI3</accession>
<dbReference type="Pfam" id="PF04978">
    <property type="entry name" value="MST"/>
    <property type="match status" value="1"/>
</dbReference>
<sequence length="161" mass="17761">MSELDQELLLTVLAAQRRHLLSAFEGLDEEQLRGSALPSGWTPLALVHHLTVDVEMWWFGAVIDGDATVRAEIEAADGWHPPDVRSSTIFQRYAEASARSDAIVRRRGLAAAPVWWPDDHPRHLDTVAEVVLHVIAETAAHAGHADAAAELIDGRQWLVLD</sequence>
<evidence type="ECO:0000313" key="2">
    <source>
        <dbReference type="Proteomes" id="UP000744769"/>
    </source>
</evidence>
<evidence type="ECO:0000313" key="1">
    <source>
        <dbReference type="EMBL" id="NHN54772.1"/>
    </source>
</evidence>
<dbReference type="Gene3D" id="1.20.120.450">
    <property type="entry name" value="dinb family like domain"/>
    <property type="match status" value="1"/>
</dbReference>
<keyword evidence="2" id="KW-1185">Reference proteome</keyword>
<protein>
    <submittedName>
        <fullName evidence="1">DUF664 domain-containing protein</fullName>
    </submittedName>
</protein>
<proteinExistence type="predicted"/>
<dbReference type="RefSeq" id="WP_166193030.1">
    <property type="nucleotide sequence ID" value="NZ_JAAOIV010000002.1"/>
</dbReference>
<dbReference type="Proteomes" id="UP000744769">
    <property type="component" value="Unassembled WGS sequence"/>
</dbReference>
<dbReference type="InterPro" id="IPR034660">
    <property type="entry name" value="DinB/YfiT-like"/>
</dbReference>
<gene>
    <name evidence="1" type="ORF">G9U51_03115</name>
</gene>